<sequence>MDLAAMNGHFDIVKFLHYRDNGPGCTTRAIDGAATYGHINIVQFLVANRSEGFTTLALRGAVQNGYSKIVEYLMHRPHEQTFDEYFIPIHRVECRQAAEGKDYLGVLKCLCQPSFPNICQYDMPHTADFCPMHCISEENIYAALKDNPIPTLEYVHQNNIIAIASSKMLEIVVKIGHAQSIRYVLEAIFRENDMPISLLDQDNAPDPWTPVNYDVTPCQHWSGSSPNYLSMLSLAVANGDFDTVKLLHRTGIKFSSYTAMDKAAEIGRLDIIKWLHTYRTEGCSFQAMPLAVKGGHKDVVKWFYEVKHFKCTANSLKNAIANGDITMLKFLISIPMTQWIHKRHYTSYPIAMDTAIYCGHLEMVEYLHKYRNGCCSDDAFSSAVYGNRLDILKYLVENNCLQGDIDYEILCINAAGGNVDMLMYCVDHFPIELEAESKQRMMYKAICRGLLNNVKWLYEVKGFEWIDEMIEAAIERRHEKIIDYLYSTGDPQVGVFDDCLYMFE</sequence>
<dbReference type="InterPro" id="IPR052050">
    <property type="entry name" value="SecEffector_AnkRepeat"/>
</dbReference>
<comment type="caution">
    <text evidence="1">The sequence shown here is derived from an EMBL/GenBank/DDBJ whole genome shotgun (WGS) entry which is preliminary data.</text>
</comment>
<dbReference type="InterPro" id="IPR002110">
    <property type="entry name" value="Ankyrin_rpt"/>
</dbReference>
<dbReference type="OrthoDB" id="70387at2759"/>
<gene>
    <name evidence="1" type="ORF">THRCLA_07962</name>
</gene>
<protein>
    <submittedName>
        <fullName evidence="1">Uncharacterized protein</fullName>
    </submittedName>
</protein>
<dbReference type="SUPFAM" id="SSF48403">
    <property type="entry name" value="Ankyrin repeat"/>
    <property type="match status" value="2"/>
</dbReference>
<dbReference type="PANTHER" id="PTHR46586:SF3">
    <property type="entry name" value="ANKYRIN REPEAT-CONTAINING PROTEIN"/>
    <property type="match status" value="1"/>
</dbReference>
<proteinExistence type="predicted"/>
<organism evidence="1 2">
    <name type="scientific">Thraustotheca clavata</name>
    <dbReference type="NCBI Taxonomy" id="74557"/>
    <lineage>
        <taxon>Eukaryota</taxon>
        <taxon>Sar</taxon>
        <taxon>Stramenopiles</taxon>
        <taxon>Oomycota</taxon>
        <taxon>Saprolegniomycetes</taxon>
        <taxon>Saprolegniales</taxon>
        <taxon>Achlyaceae</taxon>
        <taxon>Thraustotheca</taxon>
    </lineage>
</organism>
<dbReference type="PANTHER" id="PTHR46586">
    <property type="entry name" value="ANKYRIN REPEAT-CONTAINING PROTEIN"/>
    <property type="match status" value="1"/>
</dbReference>
<evidence type="ECO:0000313" key="2">
    <source>
        <dbReference type="Proteomes" id="UP000243217"/>
    </source>
</evidence>
<accession>A0A1V9ZBW9</accession>
<dbReference type="Gene3D" id="1.25.40.20">
    <property type="entry name" value="Ankyrin repeat-containing domain"/>
    <property type="match status" value="3"/>
</dbReference>
<keyword evidence="2" id="KW-1185">Reference proteome</keyword>
<dbReference type="AlphaFoldDB" id="A0A1V9ZBW9"/>
<dbReference type="EMBL" id="JNBS01002130">
    <property type="protein sequence ID" value="OQR95340.1"/>
    <property type="molecule type" value="Genomic_DNA"/>
</dbReference>
<dbReference type="InterPro" id="IPR036770">
    <property type="entry name" value="Ankyrin_rpt-contain_sf"/>
</dbReference>
<evidence type="ECO:0000313" key="1">
    <source>
        <dbReference type="EMBL" id="OQR95340.1"/>
    </source>
</evidence>
<reference evidence="1 2" key="1">
    <citation type="journal article" date="2014" name="Genome Biol. Evol.">
        <title>The secreted proteins of Achlya hypogyna and Thraustotheca clavata identify the ancestral oomycete secretome and reveal gene acquisitions by horizontal gene transfer.</title>
        <authorList>
            <person name="Misner I."/>
            <person name="Blouin N."/>
            <person name="Leonard G."/>
            <person name="Richards T.A."/>
            <person name="Lane C.E."/>
        </authorList>
    </citation>
    <scope>NUCLEOTIDE SEQUENCE [LARGE SCALE GENOMIC DNA]</scope>
    <source>
        <strain evidence="1 2">ATCC 34112</strain>
    </source>
</reference>
<dbReference type="Pfam" id="PF12796">
    <property type="entry name" value="Ank_2"/>
    <property type="match status" value="1"/>
</dbReference>
<name>A0A1V9ZBW9_9STRA</name>
<dbReference type="Proteomes" id="UP000243217">
    <property type="component" value="Unassembled WGS sequence"/>
</dbReference>